<dbReference type="PANTHER" id="PTHR43523:SF6">
    <property type="entry name" value="GLYCOGEN BIOSYNTHESIS PROTEIN GLGD"/>
    <property type="match status" value="1"/>
</dbReference>
<feature type="domain" description="Nucleotidyl transferase" evidence="3">
    <location>
        <begin position="18"/>
        <end position="225"/>
    </location>
</feature>
<dbReference type="NCBIfam" id="TIGR02092">
    <property type="entry name" value="glgD"/>
    <property type="match status" value="1"/>
</dbReference>
<dbReference type="Gene3D" id="2.160.10.10">
    <property type="entry name" value="Hexapeptide repeat proteins"/>
    <property type="match status" value="1"/>
</dbReference>
<dbReference type="Pfam" id="PF24894">
    <property type="entry name" value="Hexapep_GlmU"/>
    <property type="match status" value="1"/>
</dbReference>
<evidence type="ECO:0000313" key="6">
    <source>
        <dbReference type="Proteomes" id="UP000606889"/>
    </source>
</evidence>
<keyword evidence="6" id="KW-1185">Reference proteome</keyword>
<dbReference type="RefSeq" id="WP_186856419.1">
    <property type="nucleotide sequence ID" value="NZ_JACOON010000001.1"/>
</dbReference>
<dbReference type="PANTHER" id="PTHR43523">
    <property type="entry name" value="GLUCOSE-1-PHOSPHATE ADENYLYLTRANSFERASE-RELATED"/>
    <property type="match status" value="1"/>
</dbReference>
<dbReference type="InterPro" id="IPR056818">
    <property type="entry name" value="GlmU/GlgC-like_hexapep"/>
</dbReference>
<proteinExistence type="inferred from homology"/>
<dbReference type="InterPro" id="IPR029044">
    <property type="entry name" value="Nucleotide-diphossugar_trans"/>
</dbReference>
<protein>
    <submittedName>
        <fullName evidence="5">Glucose-1-phosphate adenylyltransferase subunit GlgD</fullName>
        <ecNumber evidence="5">2.7.7.27</ecNumber>
    </submittedName>
</protein>
<keyword evidence="5" id="KW-0548">Nucleotidyltransferase</keyword>
<reference evidence="5 6" key="1">
    <citation type="submission" date="2020-08" db="EMBL/GenBank/DDBJ databases">
        <title>Genome public.</title>
        <authorList>
            <person name="Liu C."/>
            <person name="Sun Q."/>
        </authorList>
    </citation>
    <scope>NUCLEOTIDE SEQUENCE [LARGE SCALE GENOMIC DNA]</scope>
    <source>
        <strain evidence="5 6">NSJ-35</strain>
    </source>
</reference>
<dbReference type="Pfam" id="PF00483">
    <property type="entry name" value="NTP_transferase"/>
    <property type="match status" value="1"/>
</dbReference>
<comment type="similarity">
    <text evidence="1">Belongs to the bacterial/plant glucose-1-phosphate adenylyltransferase family.</text>
</comment>
<organism evidence="5 6">
    <name type="scientific">Christensenella tenuis</name>
    <dbReference type="NCBI Taxonomy" id="2763033"/>
    <lineage>
        <taxon>Bacteria</taxon>
        <taxon>Bacillati</taxon>
        <taxon>Bacillota</taxon>
        <taxon>Clostridia</taxon>
        <taxon>Christensenellales</taxon>
        <taxon>Christensenellaceae</taxon>
        <taxon>Christensenella</taxon>
    </lineage>
</organism>
<dbReference type="EMBL" id="JACOON010000001">
    <property type="protein sequence ID" value="MBC5646885.1"/>
    <property type="molecule type" value="Genomic_DNA"/>
</dbReference>
<sequence length="375" mass="42703">MLRNTFGLIYAGEQNINLRELVYLRTVGALPVGGRYRAIDFILSNMVNSGIRNIGVIAQRSYHSLMDHLGSGKEWDLSRKNDGLFILPPFSSAENMGTYRGLVDAIKGVMGYISRSKQQYCILSGSYTIFNRTFDDMVECHMDSGADITMLYNEEEADFFRGERYNDVRLHLNEEGRVVDLEINATTSDSKKVGMDTYVMRKDLLEYLVEDCMSRGKYNFVSDLLMGNLNRIKIMGYEHKGYVGRLHSVASYYKINMDFLNRDVQDHLFYSDNQIYTKIKDEVPAKYAKTSNVKNSLVANGCIIEGEVENSILFRGVYVGKGAKIKNSIIMQNSEIYNNSDLEYVILDKSVNIRQGRRLIGDEVFPVIIRKGAIV</sequence>
<evidence type="ECO:0000259" key="3">
    <source>
        <dbReference type="Pfam" id="PF00483"/>
    </source>
</evidence>
<dbReference type="InterPro" id="IPR011831">
    <property type="entry name" value="ADP-Glc_PPase"/>
</dbReference>
<dbReference type="EC" id="2.7.7.27" evidence="5"/>
<evidence type="ECO:0000313" key="5">
    <source>
        <dbReference type="EMBL" id="MBC5646885.1"/>
    </source>
</evidence>
<dbReference type="InterPro" id="IPR011832">
    <property type="entry name" value="GlgDAde_trans"/>
</dbReference>
<dbReference type="SUPFAM" id="SSF51161">
    <property type="entry name" value="Trimeric LpxA-like enzymes"/>
    <property type="match status" value="1"/>
</dbReference>
<accession>A0ABR7EAT1</accession>
<name>A0ABR7EAT1_9FIRM</name>
<dbReference type="Proteomes" id="UP000606889">
    <property type="component" value="Unassembled WGS sequence"/>
</dbReference>
<dbReference type="CDD" id="cd02508">
    <property type="entry name" value="ADP_Glucose_PP"/>
    <property type="match status" value="1"/>
</dbReference>
<comment type="caution">
    <text evidence="5">The sequence shown here is derived from an EMBL/GenBank/DDBJ whole genome shotgun (WGS) entry which is preliminary data.</text>
</comment>
<keyword evidence="5" id="KW-0808">Transferase</keyword>
<evidence type="ECO:0000256" key="2">
    <source>
        <dbReference type="ARBA" id="ARBA00023056"/>
    </source>
</evidence>
<keyword evidence="2" id="KW-0320">Glycogen biosynthesis</keyword>
<feature type="domain" description="Glucose-1-phosphate adenylyltransferase/Bifunctional protein GlmU-like C-terminal hexapeptide" evidence="4">
    <location>
        <begin position="288"/>
        <end position="358"/>
    </location>
</feature>
<dbReference type="CDD" id="cd04651">
    <property type="entry name" value="LbH_G1P_AT_C"/>
    <property type="match status" value="1"/>
</dbReference>
<dbReference type="InterPro" id="IPR005835">
    <property type="entry name" value="NTP_transferase_dom"/>
</dbReference>
<evidence type="ECO:0000256" key="1">
    <source>
        <dbReference type="ARBA" id="ARBA00010443"/>
    </source>
</evidence>
<evidence type="ECO:0000259" key="4">
    <source>
        <dbReference type="Pfam" id="PF24894"/>
    </source>
</evidence>
<dbReference type="InterPro" id="IPR011004">
    <property type="entry name" value="Trimer_LpxA-like_sf"/>
</dbReference>
<dbReference type="SUPFAM" id="SSF53448">
    <property type="entry name" value="Nucleotide-diphospho-sugar transferases"/>
    <property type="match status" value="1"/>
</dbReference>
<dbReference type="Gene3D" id="3.90.550.10">
    <property type="entry name" value="Spore Coat Polysaccharide Biosynthesis Protein SpsA, Chain A"/>
    <property type="match status" value="1"/>
</dbReference>
<gene>
    <name evidence="5" type="primary">glgD</name>
    <name evidence="5" type="ORF">H8S18_00810</name>
</gene>
<dbReference type="GO" id="GO:0008878">
    <property type="term" value="F:glucose-1-phosphate adenylyltransferase activity"/>
    <property type="evidence" value="ECO:0007669"/>
    <property type="project" value="UniProtKB-EC"/>
</dbReference>